<evidence type="ECO:0000256" key="7">
    <source>
        <dbReference type="ARBA" id="ARBA00022989"/>
    </source>
</evidence>
<dbReference type="STRING" id="33097.A0A150FV31"/>
<dbReference type="OrthoDB" id="3352408at2759"/>
<evidence type="ECO:0000256" key="4">
    <source>
        <dbReference type="ARBA" id="ARBA00022840"/>
    </source>
</evidence>
<dbReference type="Gene3D" id="1.20.1110.10">
    <property type="entry name" value="Calcium-transporting ATPase, transmembrane domain"/>
    <property type="match status" value="1"/>
</dbReference>
<accession>A0A150FV31</accession>
<keyword evidence="8 10" id="KW-0472">Membrane</keyword>
<keyword evidence="4" id="KW-0067">ATP-binding</keyword>
<evidence type="ECO:0000256" key="2">
    <source>
        <dbReference type="ARBA" id="ARBA00022692"/>
    </source>
</evidence>
<evidence type="ECO:0000256" key="5">
    <source>
        <dbReference type="ARBA" id="ARBA00022842"/>
    </source>
</evidence>
<evidence type="ECO:0000256" key="10">
    <source>
        <dbReference type="SAM" id="Phobius"/>
    </source>
</evidence>
<name>A0A150FV31_GONPE</name>
<comment type="caution">
    <text evidence="12">The sequence shown here is derived from an EMBL/GenBank/DDBJ whole genome shotgun (WGS) entry which is preliminary data.</text>
</comment>
<evidence type="ECO:0000313" key="13">
    <source>
        <dbReference type="Proteomes" id="UP000075714"/>
    </source>
</evidence>
<feature type="transmembrane region" description="Helical" evidence="10">
    <location>
        <begin position="225"/>
        <end position="249"/>
    </location>
</feature>
<comment type="subcellular location">
    <subcellularLocation>
        <location evidence="1">Membrane</location>
        <topology evidence="1">Multi-pass membrane protein</topology>
    </subcellularLocation>
</comment>
<keyword evidence="6" id="KW-1278">Translocase</keyword>
<feature type="transmembrane region" description="Helical" evidence="10">
    <location>
        <begin position="29"/>
        <end position="52"/>
    </location>
</feature>
<dbReference type="Pfam" id="PF00689">
    <property type="entry name" value="Cation_ATPase_C"/>
    <property type="match status" value="1"/>
</dbReference>
<feature type="compositionally biased region" description="Gly residues" evidence="9">
    <location>
        <begin position="293"/>
        <end position="307"/>
    </location>
</feature>
<evidence type="ECO:0000256" key="6">
    <source>
        <dbReference type="ARBA" id="ARBA00022967"/>
    </source>
</evidence>
<reference evidence="13" key="1">
    <citation type="journal article" date="2016" name="Nat. Commun.">
        <title>The Gonium pectorale genome demonstrates co-option of cell cycle regulation during the evolution of multicellularity.</title>
        <authorList>
            <person name="Hanschen E.R."/>
            <person name="Marriage T.N."/>
            <person name="Ferris P.J."/>
            <person name="Hamaji T."/>
            <person name="Toyoda A."/>
            <person name="Fujiyama A."/>
            <person name="Neme R."/>
            <person name="Noguchi H."/>
            <person name="Minakuchi Y."/>
            <person name="Suzuki M."/>
            <person name="Kawai-Toyooka H."/>
            <person name="Smith D.R."/>
            <person name="Sparks H."/>
            <person name="Anderson J."/>
            <person name="Bakaric R."/>
            <person name="Luria V."/>
            <person name="Karger A."/>
            <person name="Kirschner M.W."/>
            <person name="Durand P.M."/>
            <person name="Michod R.E."/>
            <person name="Nozaki H."/>
            <person name="Olson B.J."/>
        </authorList>
    </citation>
    <scope>NUCLEOTIDE SEQUENCE [LARGE SCALE GENOMIC DNA]</scope>
    <source>
        <strain evidence="13">NIES-2863</strain>
    </source>
</reference>
<dbReference type="InterPro" id="IPR006068">
    <property type="entry name" value="ATPase_P-typ_cation-transptr_C"/>
</dbReference>
<evidence type="ECO:0000256" key="1">
    <source>
        <dbReference type="ARBA" id="ARBA00004141"/>
    </source>
</evidence>
<dbReference type="InterPro" id="IPR023298">
    <property type="entry name" value="ATPase_P-typ_TM_dom_sf"/>
</dbReference>
<dbReference type="FunFam" id="1.20.1110.10:FF:000065">
    <property type="entry name" value="Sarcoplasmic/endoplasmic reticulum calcium ATPase 1"/>
    <property type="match status" value="1"/>
</dbReference>
<feature type="transmembrane region" description="Helical" evidence="10">
    <location>
        <begin position="201"/>
        <end position="219"/>
    </location>
</feature>
<keyword evidence="7 10" id="KW-1133">Transmembrane helix</keyword>
<protein>
    <recommendedName>
        <fullName evidence="11">Cation-transporting P-type ATPase C-terminal domain-containing protein</fullName>
    </recommendedName>
</protein>
<organism evidence="12 13">
    <name type="scientific">Gonium pectorale</name>
    <name type="common">Green alga</name>
    <dbReference type="NCBI Taxonomy" id="33097"/>
    <lineage>
        <taxon>Eukaryota</taxon>
        <taxon>Viridiplantae</taxon>
        <taxon>Chlorophyta</taxon>
        <taxon>core chlorophytes</taxon>
        <taxon>Chlorophyceae</taxon>
        <taxon>CS clade</taxon>
        <taxon>Chlamydomonadales</taxon>
        <taxon>Volvocaceae</taxon>
        <taxon>Gonium</taxon>
    </lineage>
</organism>
<dbReference type="SUPFAM" id="SSF81665">
    <property type="entry name" value="Calcium ATPase, transmembrane domain M"/>
    <property type="match status" value="1"/>
</dbReference>
<evidence type="ECO:0000256" key="8">
    <source>
        <dbReference type="ARBA" id="ARBA00023136"/>
    </source>
</evidence>
<feature type="transmembrane region" description="Helical" evidence="10">
    <location>
        <begin position="103"/>
        <end position="126"/>
    </location>
</feature>
<evidence type="ECO:0000256" key="3">
    <source>
        <dbReference type="ARBA" id="ARBA00022741"/>
    </source>
</evidence>
<keyword evidence="13" id="KW-1185">Reference proteome</keyword>
<dbReference type="PANTHER" id="PTHR42861">
    <property type="entry name" value="CALCIUM-TRANSPORTING ATPASE"/>
    <property type="match status" value="1"/>
</dbReference>
<dbReference type="GO" id="GO:0016020">
    <property type="term" value="C:membrane"/>
    <property type="evidence" value="ECO:0007669"/>
    <property type="project" value="UniProtKB-SubCell"/>
</dbReference>
<dbReference type="AlphaFoldDB" id="A0A150FV31"/>
<evidence type="ECO:0000256" key="9">
    <source>
        <dbReference type="SAM" id="MobiDB-lite"/>
    </source>
</evidence>
<feature type="compositionally biased region" description="Basic and acidic residues" evidence="9">
    <location>
        <begin position="312"/>
        <end position="324"/>
    </location>
</feature>
<evidence type="ECO:0000313" key="12">
    <source>
        <dbReference type="EMBL" id="KXZ41472.1"/>
    </source>
</evidence>
<feature type="domain" description="Cation-transporting P-type ATPase C-terminal" evidence="11">
    <location>
        <begin position="53"/>
        <end position="255"/>
    </location>
</feature>
<gene>
    <name evidence="12" type="ORF">GPECTOR_447g340</name>
</gene>
<keyword evidence="3" id="KW-0547">Nucleotide-binding</keyword>
<dbReference type="GO" id="GO:0005524">
    <property type="term" value="F:ATP binding"/>
    <property type="evidence" value="ECO:0007669"/>
    <property type="project" value="UniProtKB-KW"/>
</dbReference>
<dbReference type="EMBL" id="LSYV01000444">
    <property type="protein sequence ID" value="KXZ41472.1"/>
    <property type="molecule type" value="Genomic_DNA"/>
</dbReference>
<feature type="region of interest" description="Disordered" evidence="9">
    <location>
        <begin position="293"/>
        <end position="324"/>
    </location>
</feature>
<evidence type="ECO:0000259" key="11">
    <source>
        <dbReference type="Pfam" id="PF00689"/>
    </source>
</evidence>
<keyword evidence="5" id="KW-0460">Magnesium</keyword>
<sequence length="324" mass="34321">MLSTPDDNFASIVAAVAEGRAIYNNTKQFIRYMISSNIGEVVAIFVAALLGVPEVLTPVQLLWVNLVTDGLPATALGFNKPDKDIMNVRPRRLDEPIVNGWLFVRYLVVGLYVGLVTVGGFLWWFLKFESGGRLSWAQLTTFQKCSETAAAAAGYSCAVFESPHPRTIAMSVLVVVEMFNALNNLSEDASLLVIPPWDNRWLLGAIATSMALHCFILYVPPAAALFGVTALSSAEWVAVVYLSAPVILLDEFMKLASRRLVHPHLKAADKPAGGGGAGLQEVLVAGGGRGGGGGEAGGNGNGNGGAAGARLDMVRQRGGVDKSH</sequence>
<keyword evidence="2 10" id="KW-0812">Transmembrane</keyword>
<dbReference type="Proteomes" id="UP000075714">
    <property type="component" value="Unassembled WGS sequence"/>
</dbReference>
<proteinExistence type="predicted"/>